<dbReference type="Proteomes" id="UP001157069">
    <property type="component" value="Unassembled WGS sequence"/>
</dbReference>
<evidence type="ECO:0000313" key="2">
    <source>
        <dbReference type="EMBL" id="GMA90785.1"/>
    </source>
</evidence>
<sequence length="153" mass="17201">MESTIVYRVEPRLRMLQSAVYLVPALAVIPMLFFARGDRLLPLLLWGALVVIAVVMIVGVHRTRLVLEDTHLTAVGVFRTRVLIRERVLGLSVASGIPILGWQNERGAERAWPLLALYVAPMFSRLVPGALHRRQQFIDRVNAWAASALDARR</sequence>
<dbReference type="EMBL" id="BSVA01000001">
    <property type="protein sequence ID" value="GMA90785.1"/>
    <property type="molecule type" value="Genomic_DNA"/>
</dbReference>
<reference evidence="3" key="1">
    <citation type="journal article" date="2019" name="Int. J. Syst. Evol. Microbiol.">
        <title>The Global Catalogue of Microorganisms (GCM) 10K type strain sequencing project: providing services to taxonomists for standard genome sequencing and annotation.</title>
        <authorList>
            <consortium name="The Broad Institute Genomics Platform"/>
            <consortium name="The Broad Institute Genome Sequencing Center for Infectious Disease"/>
            <person name="Wu L."/>
            <person name="Ma J."/>
        </authorList>
    </citation>
    <scope>NUCLEOTIDE SEQUENCE [LARGE SCALE GENOMIC DNA]</scope>
    <source>
        <strain evidence="3">NBRC 108755</strain>
    </source>
</reference>
<protein>
    <submittedName>
        <fullName evidence="2">Uncharacterized protein</fullName>
    </submittedName>
</protein>
<keyword evidence="1" id="KW-0812">Transmembrane</keyword>
<proteinExistence type="predicted"/>
<evidence type="ECO:0000256" key="1">
    <source>
        <dbReference type="SAM" id="Phobius"/>
    </source>
</evidence>
<dbReference type="RefSeq" id="WP_284298715.1">
    <property type="nucleotide sequence ID" value="NZ_BSVA01000001.1"/>
</dbReference>
<keyword evidence="1" id="KW-1133">Transmembrane helix</keyword>
<comment type="caution">
    <text evidence="2">The sequence shown here is derived from an EMBL/GenBank/DDBJ whole genome shotgun (WGS) entry which is preliminary data.</text>
</comment>
<name>A0ABQ6JU35_9MICO</name>
<organism evidence="2 3">
    <name type="scientific">Homoserinibacter gongjuensis</name>
    <dbReference type="NCBI Taxonomy" id="1162968"/>
    <lineage>
        <taxon>Bacteria</taxon>
        <taxon>Bacillati</taxon>
        <taxon>Actinomycetota</taxon>
        <taxon>Actinomycetes</taxon>
        <taxon>Micrococcales</taxon>
        <taxon>Microbacteriaceae</taxon>
        <taxon>Homoserinibacter</taxon>
    </lineage>
</organism>
<keyword evidence="3" id="KW-1185">Reference proteome</keyword>
<gene>
    <name evidence="2" type="ORF">GCM10025869_13140</name>
</gene>
<evidence type="ECO:0000313" key="3">
    <source>
        <dbReference type="Proteomes" id="UP001157069"/>
    </source>
</evidence>
<accession>A0ABQ6JU35</accession>
<keyword evidence="1" id="KW-0472">Membrane</keyword>
<feature type="transmembrane region" description="Helical" evidence="1">
    <location>
        <begin position="43"/>
        <end position="61"/>
    </location>
</feature>
<feature type="transmembrane region" description="Helical" evidence="1">
    <location>
        <begin position="20"/>
        <end position="37"/>
    </location>
</feature>